<dbReference type="Gene3D" id="1.20.120.1750">
    <property type="match status" value="1"/>
</dbReference>
<accession>A0A139HXN1</accession>
<evidence type="ECO:0000313" key="2">
    <source>
        <dbReference type="Proteomes" id="UP000070133"/>
    </source>
</evidence>
<dbReference type="OrthoDB" id="1431934at2759"/>
<keyword evidence="2" id="KW-1185">Reference proteome</keyword>
<dbReference type="AlphaFoldDB" id="A0A139HXN1"/>
<evidence type="ECO:0000313" key="1">
    <source>
        <dbReference type="EMBL" id="KXT07215.1"/>
    </source>
</evidence>
<proteinExistence type="predicted"/>
<comment type="caution">
    <text evidence="1">The sequence shown here is derived from an EMBL/GenBank/DDBJ whole genome shotgun (WGS) entry which is preliminary data.</text>
</comment>
<dbReference type="SUPFAM" id="SSF57850">
    <property type="entry name" value="RING/U-box"/>
    <property type="match status" value="1"/>
</dbReference>
<organism evidence="1 2">
    <name type="scientific">Pseudocercospora eumusae</name>
    <dbReference type="NCBI Taxonomy" id="321146"/>
    <lineage>
        <taxon>Eukaryota</taxon>
        <taxon>Fungi</taxon>
        <taxon>Dikarya</taxon>
        <taxon>Ascomycota</taxon>
        <taxon>Pezizomycotina</taxon>
        <taxon>Dothideomycetes</taxon>
        <taxon>Dothideomycetidae</taxon>
        <taxon>Mycosphaerellales</taxon>
        <taxon>Mycosphaerellaceae</taxon>
        <taxon>Pseudocercospora</taxon>
    </lineage>
</organism>
<protein>
    <submittedName>
        <fullName evidence="1">Uncharacterized protein</fullName>
    </submittedName>
</protein>
<sequence length="62" mass="7026">MPEKPTMNLMLDQGARLCPWCRFPFVKQGGCDHMSCSSCDRAFCIQYALVLENEKGRRAALT</sequence>
<reference evidence="1 2" key="1">
    <citation type="submission" date="2015-07" db="EMBL/GenBank/DDBJ databases">
        <title>Comparative genomics of the Sigatoka disease complex on banana suggests a link between parallel evolutionary changes in Pseudocercospora fijiensis and Pseudocercospora eumusae and increased virulence on the banana host.</title>
        <authorList>
            <person name="Chang T.-C."/>
            <person name="Salvucci A."/>
            <person name="Crous P.W."/>
            <person name="Stergiopoulos I."/>
        </authorList>
    </citation>
    <scope>NUCLEOTIDE SEQUENCE [LARGE SCALE GENOMIC DNA]</scope>
    <source>
        <strain evidence="1 2">CBS 114824</strain>
    </source>
</reference>
<dbReference type="Pfam" id="PF22191">
    <property type="entry name" value="IBR_1"/>
    <property type="match status" value="1"/>
</dbReference>
<dbReference type="EMBL" id="LFZN01000003">
    <property type="protein sequence ID" value="KXT07215.1"/>
    <property type="molecule type" value="Genomic_DNA"/>
</dbReference>
<name>A0A139HXN1_9PEZI</name>
<dbReference type="Proteomes" id="UP000070133">
    <property type="component" value="Unassembled WGS sequence"/>
</dbReference>
<gene>
    <name evidence="1" type="ORF">AC578_2451</name>
</gene>